<name>A0A9P6E372_9AGAR</name>
<dbReference type="Proteomes" id="UP000807306">
    <property type="component" value="Unassembled WGS sequence"/>
</dbReference>
<dbReference type="AlphaFoldDB" id="A0A9P6E372"/>
<dbReference type="EMBL" id="MU158005">
    <property type="protein sequence ID" value="KAF9521670.1"/>
    <property type="molecule type" value="Genomic_DNA"/>
</dbReference>
<dbReference type="PANTHER" id="PTHR10039">
    <property type="entry name" value="AMELOGENIN"/>
    <property type="match status" value="1"/>
</dbReference>
<accession>A0A9P6E372</accession>
<evidence type="ECO:0000313" key="3">
    <source>
        <dbReference type="EMBL" id="KAF9521670.1"/>
    </source>
</evidence>
<dbReference type="InterPro" id="IPR056884">
    <property type="entry name" value="NPHP3-like_N"/>
</dbReference>
<dbReference type="OrthoDB" id="2970937at2759"/>
<keyword evidence="1" id="KW-0677">Repeat</keyword>
<dbReference type="Pfam" id="PF24883">
    <property type="entry name" value="NPHP3_N"/>
    <property type="match status" value="1"/>
</dbReference>
<feature type="non-terminal residue" evidence="3">
    <location>
        <position position="1"/>
    </location>
</feature>
<organism evidence="3 4">
    <name type="scientific">Crepidotus variabilis</name>
    <dbReference type="NCBI Taxonomy" id="179855"/>
    <lineage>
        <taxon>Eukaryota</taxon>
        <taxon>Fungi</taxon>
        <taxon>Dikarya</taxon>
        <taxon>Basidiomycota</taxon>
        <taxon>Agaricomycotina</taxon>
        <taxon>Agaricomycetes</taxon>
        <taxon>Agaricomycetidae</taxon>
        <taxon>Agaricales</taxon>
        <taxon>Agaricineae</taxon>
        <taxon>Crepidotaceae</taxon>
        <taxon>Crepidotus</taxon>
    </lineage>
</organism>
<evidence type="ECO:0000256" key="1">
    <source>
        <dbReference type="ARBA" id="ARBA00022737"/>
    </source>
</evidence>
<comment type="caution">
    <text evidence="3">The sequence shown here is derived from an EMBL/GenBank/DDBJ whole genome shotgun (WGS) entry which is preliminary data.</text>
</comment>
<feature type="domain" description="Nephrocystin 3-like N-terminal" evidence="2">
    <location>
        <begin position="25"/>
        <end position="81"/>
    </location>
</feature>
<sequence>KNPLIFTTSRSVQMSTLFIDPLRRFSFRRLFKNLTGKQILLVVIDGLDECQDTEIQCDILRVIAESARTLPIPIRFLIASRPEAHIKQTLHHDPSFKGIHLSSMNLDEDQAARQSISHFLNTEFRKIHETHPLRQHLDPSWPTKLVIEQLISKSSPQFIFASTVINYINDPDDHPDKRLNEVLANSRINDVEDPQKPFGNLDQLYTFIFASVKPKYRQEVWCLLGIIHLAGREGLCVPTPSPHFFDKVFKLRPGTVDLMLRPLASVVAVPADRSDRIRSLHASLFDFLLEPQRSGDFVLDLQPSYFTIFKFNLTEVLEEPATVIAPWKLPLRDLSLGWDTTGYDAQKLAGIALCMSSVKLIDLEAWDMAIKFLTTLETSLNNMMDIHVTTDLASLDKRVRAIDVTYSLISSSAWKDRTYAALLDDRHLFHQLENTRNPLTKGLQNPFHSTSVRIKHFIYTNFIAAVFQELKRNKQSGIGWSGSIMKYCVQGSSRTWNVEFDGVSARIALHLISATISLQQLIPDISALIWHERTTIRSQGIKLQNRDRTSHSDLVSGCRQLIMEHFKVSGPLSCIPFVLGRLNLGPDARGSGKC</sequence>
<protein>
    <recommendedName>
        <fullName evidence="2">Nephrocystin 3-like N-terminal domain-containing protein</fullName>
    </recommendedName>
</protein>
<proteinExistence type="predicted"/>
<keyword evidence="4" id="KW-1185">Reference proteome</keyword>
<dbReference type="PANTHER" id="PTHR10039:SF14">
    <property type="entry name" value="NACHT DOMAIN-CONTAINING PROTEIN"/>
    <property type="match status" value="1"/>
</dbReference>
<evidence type="ECO:0000259" key="2">
    <source>
        <dbReference type="Pfam" id="PF24883"/>
    </source>
</evidence>
<evidence type="ECO:0000313" key="4">
    <source>
        <dbReference type="Proteomes" id="UP000807306"/>
    </source>
</evidence>
<reference evidence="3" key="1">
    <citation type="submission" date="2020-11" db="EMBL/GenBank/DDBJ databases">
        <authorList>
            <consortium name="DOE Joint Genome Institute"/>
            <person name="Ahrendt S."/>
            <person name="Riley R."/>
            <person name="Andreopoulos W."/>
            <person name="Labutti K."/>
            <person name="Pangilinan J."/>
            <person name="Ruiz-Duenas F.J."/>
            <person name="Barrasa J.M."/>
            <person name="Sanchez-Garcia M."/>
            <person name="Camarero S."/>
            <person name="Miyauchi S."/>
            <person name="Serrano A."/>
            <person name="Linde D."/>
            <person name="Babiker R."/>
            <person name="Drula E."/>
            <person name="Ayuso-Fernandez I."/>
            <person name="Pacheco R."/>
            <person name="Padilla G."/>
            <person name="Ferreira P."/>
            <person name="Barriuso J."/>
            <person name="Kellner H."/>
            <person name="Castanera R."/>
            <person name="Alfaro M."/>
            <person name="Ramirez L."/>
            <person name="Pisabarro A.G."/>
            <person name="Kuo A."/>
            <person name="Tritt A."/>
            <person name="Lipzen A."/>
            <person name="He G."/>
            <person name="Yan M."/>
            <person name="Ng V."/>
            <person name="Cullen D."/>
            <person name="Martin F."/>
            <person name="Rosso M.-N."/>
            <person name="Henrissat B."/>
            <person name="Hibbett D."/>
            <person name="Martinez A.T."/>
            <person name="Grigoriev I.V."/>
        </authorList>
    </citation>
    <scope>NUCLEOTIDE SEQUENCE</scope>
    <source>
        <strain evidence="3">CBS 506.95</strain>
    </source>
</reference>
<gene>
    <name evidence="3" type="ORF">CPB83DRAFT_841085</name>
</gene>